<dbReference type="PRINTS" id="PR00463">
    <property type="entry name" value="EP450I"/>
</dbReference>
<name>A0A9P0DXP3_NEZVI</name>
<evidence type="ECO:0000256" key="13">
    <source>
        <dbReference type="PIRSR" id="PIRSR602401-1"/>
    </source>
</evidence>
<organism evidence="16 17">
    <name type="scientific">Nezara viridula</name>
    <name type="common">Southern green stink bug</name>
    <name type="synonym">Cimex viridulus</name>
    <dbReference type="NCBI Taxonomy" id="85310"/>
    <lineage>
        <taxon>Eukaryota</taxon>
        <taxon>Metazoa</taxon>
        <taxon>Ecdysozoa</taxon>
        <taxon>Arthropoda</taxon>
        <taxon>Hexapoda</taxon>
        <taxon>Insecta</taxon>
        <taxon>Pterygota</taxon>
        <taxon>Neoptera</taxon>
        <taxon>Paraneoptera</taxon>
        <taxon>Hemiptera</taxon>
        <taxon>Heteroptera</taxon>
        <taxon>Panheteroptera</taxon>
        <taxon>Pentatomomorpha</taxon>
        <taxon>Pentatomoidea</taxon>
        <taxon>Pentatomidae</taxon>
        <taxon>Pentatominae</taxon>
        <taxon>Nezara</taxon>
    </lineage>
</organism>
<evidence type="ECO:0000256" key="5">
    <source>
        <dbReference type="ARBA" id="ARBA00022617"/>
    </source>
</evidence>
<evidence type="ECO:0000256" key="6">
    <source>
        <dbReference type="ARBA" id="ARBA00022723"/>
    </source>
</evidence>
<keyword evidence="7" id="KW-0256">Endoplasmic reticulum</keyword>
<dbReference type="GO" id="GO:0004497">
    <property type="term" value="F:monooxygenase activity"/>
    <property type="evidence" value="ECO:0007669"/>
    <property type="project" value="UniProtKB-KW"/>
</dbReference>
<keyword evidence="9 14" id="KW-0560">Oxidoreductase</keyword>
<evidence type="ECO:0000256" key="7">
    <source>
        <dbReference type="ARBA" id="ARBA00022824"/>
    </source>
</evidence>
<evidence type="ECO:0000313" key="17">
    <source>
        <dbReference type="Proteomes" id="UP001152798"/>
    </source>
</evidence>
<dbReference type="AlphaFoldDB" id="A0A9P0DXP3"/>
<dbReference type="CDD" id="cd20628">
    <property type="entry name" value="CYP4"/>
    <property type="match status" value="1"/>
</dbReference>
<dbReference type="OrthoDB" id="1470350at2759"/>
<accession>A0A9P0DXP3</accession>
<evidence type="ECO:0000256" key="3">
    <source>
        <dbReference type="ARBA" id="ARBA00004406"/>
    </source>
</evidence>
<feature type="signal peptide" evidence="15">
    <location>
        <begin position="1"/>
        <end position="18"/>
    </location>
</feature>
<comment type="cofactor">
    <cofactor evidence="1 13">
        <name>heme</name>
        <dbReference type="ChEBI" id="CHEBI:30413"/>
    </cofactor>
</comment>
<keyword evidence="15" id="KW-0732">Signal</keyword>
<evidence type="ECO:0000256" key="15">
    <source>
        <dbReference type="SAM" id="SignalP"/>
    </source>
</evidence>
<evidence type="ECO:0000256" key="9">
    <source>
        <dbReference type="ARBA" id="ARBA00023002"/>
    </source>
</evidence>
<dbReference type="EMBL" id="OV725077">
    <property type="protein sequence ID" value="CAH1388717.1"/>
    <property type="molecule type" value="Genomic_DNA"/>
</dbReference>
<comment type="similarity">
    <text evidence="4 14">Belongs to the cytochrome P450 family.</text>
</comment>
<gene>
    <name evidence="16" type="ORF">NEZAVI_LOCUS278</name>
</gene>
<protein>
    <recommendedName>
        <fullName evidence="18">Cytochrome P450</fullName>
    </recommendedName>
</protein>
<dbReference type="InterPro" id="IPR001128">
    <property type="entry name" value="Cyt_P450"/>
</dbReference>
<keyword evidence="10 13" id="KW-0408">Iron</keyword>
<evidence type="ECO:0000313" key="16">
    <source>
        <dbReference type="EMBL" id="CAH1388717.1"/>
    </source>
</evidence>
<reference evidence="16" key="1">
    <citation type="submission" date="2022-01" db="EMBL/GenBank/DDBJ databases">
        <authorList>
            <person name="King R."/>
        </authorList>
    </citation>
    <scope>NUCLEOTIDE SEQUENCE</scope>
</reference>
<dbReference type="InterPro" id="IPR017972">
    <property type="entry name" value="Cyt_P450_CS"/>
</dbReference>
<evidence type="ECO:0000256" key="10">
    <source>
        <dbReference type="ARBA" id="ARBA00023004"/>
    </source>
</evidence>
<dbReference type="PRINTS" id="PR00385">
    <property type="entry name" value="P450"/>
</dbReference>
<evidence type="ECO:0000256" key="2">
    <source>
        <dbReference type="ARBA" id="ARBA00004174"/>
    </source>
</evidence>
<keyword evidence="17" id="KW-1185">Reference proteome</keyword>
<keyword evidence="12" id="KW-0472">Membrane</keyword>
<dbReference type="PANTHER" id="PTHR24291">
    <property type="entry name" value="CYTOCHROME P450 FAMILY 4"/>
    <property type="match status" value="1"/>
</dbReference>
<dbReference type="Pfam" id="PF00067">
    <property type="entry name" value="p450"/>
    <property type="match status" value="1"/>
</dbReference>
<evidence type="ECO:0000256" key="11">
    <source>
        <dbReference type="ARBA" id="ARBA00023033"/>
    </source>
</evidence>
<evidence type="ECO:0000256" key="1">
    <source>
        <dbReference type="ARBA" id="ARBA00001971"/>
    </source>
</evidence>
<dbReference type="GO" id="GO:0005506">
    <property type="term" value="F:iron ion binding"/>
    <property type="evidence" value="ECO:0007669"/>
    <property type="project" value="InterPro"/>
</dbReference>
<dbReference type="InterPro" id="IPR050196">
    <property type="entry name" value="Cytochrome_P450_Monoox"/>
</dbReference>
<dbReference type="SUPFAM" id="SSF48264">
    <property type="entry name" value="Cytochrome P450"/>
    <property type="match status" value="1"/>
</dbReference>
<keyword evidence="8" id="KW-0492">Microsome</keyword>
<keyword evidence="11 14" id="KW-0503">Monooxygenase</keyword>
<evidence type="ECO:0000256" key="8">
    <source>
        <dbReference type="ARBA" id="ARBA00022848"/>
    </source>
</evidence>
<feature type="chain" id="PRO_5040210693" description="Cytochrome P450" evidence="15">
    <location>
        <begin position="19"/>
        <end position="492"/>
    </location>
</feature>
<dbReference type="GO" id="GO:0005789">
    <property type="term" value="C:endoplasmic reticulum membrane"/>
    <property type="evidence" value="ECO:0007669"/>
    <property type="project" value="UniProtKB-SubCell"/>
</dbReference>
<dbReference type="Proteomes" id="UP001152798">
    <property type="component" value="Chromosome 1"/>
</dbReference>
<proteinExistence type="inferred from homology"/>
<sequence length="492" mass="56519">MMMMLMCLLAALCGFLTLRLWRRRPRGPPGPPAIPYFGQAFRLLSIAERDILPLFKEWFDTYGSVVQVEMLGNVYVLLSEPESLEPVLSSSVHISKGYWEYLFFRPWLNDGLLLSTGDKWRLRRKLLTPSFHFKILESFLGGISKNSETYVESILESGGKPLDIQEPIRMATLKIICETAMGVTLSTDNEEQNAFITAIKDASEGIVLRYLTFWLYSDFIYRRSEFGKKFYNSIDTLQSFSKKVIRRRKQLYQSEKSDVGEGNKSRRKAFLDLLLEVEDSNPGLFTEADIQEEVDTFMFEGHDTVSAAIIFSHFLLANHPNVQEKAFKEQDGIFGNDDRPASMQDLQRMTYLEMVIKETLRLYPSVPFHSRKLYQDLRIDDNTVVPAGQSVGILTFYIHRSTRHWDDPELFIPERFDPEISRHPFSYIPFSAGPRNCIGQKLAMMEIKTLLSTVLRNCILEPVTKSVDPVASVIIRNLDPIILKVVPRPRAA</sequence>
<evidence type="ECO:0000256" key="4">
    <source>
        <dbReference type="ARBA" id="ARBA00010617"/>
    </source>
</evidence>
<dbReference type="GO" id="GO:0016705">
    <property type="term" value="F:oxidoreductase activity, acting on paired donors, with incorporation or reduction of molecular oxygen"/>
    <property type="evidence" value="ECO:0007669"/>
    <property type="project" value="InterPro"/>
</dbReference>
<dbReference type="InterPro" id="IPR002401">
    <property type="entry name" value="Cyt_P450_E_grp-I"/>
</dbReference>
<comment type="subcellular location">
    <subcellularLocation>
        <location evidence="3">Endoplasmic reticulum membrane</location>
        <topology evidence="3">Peripheral membrane protein</topology>
    </subcellularLocation>
    <subcellularLocation>
        <location evidence="2">Microsome membrane</location>
        <topology evidence="2">Peripheral membrane protein</topology>
    </subcellularLocation>
</comment>
<evidence type="ECO:0008006" key="18">
    <source>
        <dbReference type="Google" id="ProtNLM"/>
    </source>
</evidence>
<feature type="binding site" description="axial binding residue" evidence="13">
    <location>
        <position position="437"/>
    </location>
    <ligand>
        <name>heme</name>
        <dbReference type="ChEBI" id="CHEBI:30413"/>
    </ligand>
    <ligandPart>
        <name>Fe</name>
        <dbReference type="ChEBI" id="CHEBI:18248"/>
    </ligandPart>
</feature>
<dbReference type="Gene3D" id="1.10.630.10">
    <property type="entry name" value="Cytochrome P450"/>
    <property type="match status" value="1"/>
</dbReference>
<dbReference type="PANTHER" id="PTHR24291:SF189">
    <property type="entry name" value="CYTOCHROME P450 4C3-RELATED"/>
    <property type="match status" value="1"/>
</dbReference>
<evidence type="ECO:0000256" key="14">
    <source>
        <dbReference type="RuleBase" id="RU000461"/>
    </source>
</evidence>
<keyword evidence="6 13" id="KW-0479">Metal-binding</keyword>
<evidence type="ECO:0000256" key="12">
    <source>
        <dbReference type="ARBA" id="ARBA00023136"/>
    </source>
</evidence>
<dbReference type="InterPro" id="IPR036396">
    <property type="entry name" value="Cyt_P450_sf"/>
</dbReference>
<dbReference type="PROSITE" id="PS00086">
    <property type="entry name" value="CYTOCHROME_P450"/>
    <property type="match status" value="1"/>
</dbReference>
<dbReference type="GO" id="GO:0020037">
    <property type="term" value="F:heme binding"/>
    <property type="evidence" value="ECO:0007669"/>
    <property type="project" value="InterPro"/>
</dbReference>
<keyword evidence="5 13" id="KW-0349">Heme</keyword>